<geneLocation type="plasmid" evidence="11">
    <name>pMaq22A_2p DNA</name>
</geneLocation>
<feature type="transmembrane region" description="Helical" evidence="9">
    <location>
        <begin position="31"/>
        <end position="52"/>
    </location>
</feature>
<reference evidence="10 11" key="1">
    <citation type="journal article" date="2015" name="Genome Announc.">
        <title>Complete Genome Sequence of Methylobacterium aquaticum Strain 22A, Isolated from Racomitrium japonicum Moss.</title>
        <authorList>
            <person name="Tani A."/>
            <person name="Ogura Y."/>
            <person name="Hayashi T."/>
            <person name="Kimbara K."/>
        </authorList>
    </citation>
    <scope>NUCLEOTIDE SEQUENCE [LARGE SCALE GENOMIC DNA]</scope>
    <source>
        <strain evidence="10 11">MA-22A</strain>
        <plasmid evidence="11">Plasmid pMaq22A_2p DNA</plasmid>
    </source>
</reference>
<dbReference type="InterPro" id="IPR052157">
    <property type="entry name" value="BCAA_transport_permease"/>
</dbReference>
<gene>
    <name evidence="10" type="ORF">Maq22A_2p41845</name>
</gene>
<feature type="transmembrane region" description="Helical" evidence="9">
    <location>
        <begin position="6"/>
        <end position="24"/>
    </location>
</feature>
<evidence type="ECO:0000256" key="1">
    <source>
        <dbReference type="ARBA" id="ARBA00004651"/>
    </source>
</evidence>
<evidence type="ECO:0000256" key="9">
    <source>
        <dbReference type="SAM" id="Phobius"/>
    </source>
</evidence>
<comment type="subcellular location">
    <subcellularLocation>
        <location evidence="1">Cell membrane</location>
        <topology evidence="1">Multi-pass membrane protein</topology>
    </subcellularLocation>
</comment>
<feature type="transmembrane region" description="Helical" evidence="9">
    <location>
        <begin position="260"/>
        <end position="278"/>
    </location>
</feature>
<dbReference type="Proteomes" id="UP000061432">
    <property type="component" value="Plasmid pMaq22A_2p"/>
</dbReference>
<comment type="similarity">
    <text evidence="8">Belongs to the binding-protein-dependent transport system permease family. LivHM subfamily.</text>
</comment>
<sequence length="286" mass="29587">MLAVIVSGLAIGAVYAATALAYNVMYSTSRVLSVTTGHLCMLGGVVGAWLIAGLGLPTALGLAGAVLAGAAAGAVTEIVGVRRVLARSDEHLWLLSTLALATMLQQAVGLWWGTEPRPFPRVIPQDFSAGLLDQKYWLPVVAVLAMTAGLEAFTRLTLWGKLFQATSEDAFAARARGIPTDRVRLTSYLLAGGLGGLAGFAAGQLTFAYFALGLSLTLNGFIALAVGGLGSNLGALIGGAGLGLLSAFATYWFGGEYQQTIAVGLLMLVLLLRPEGLLGNKRVRPV</sequence>
<proteinExistence type="inferred from homology"/>
<dbReference type="EMBL" id="AP014706">
    <property type="protein sequence ID" value="BAQ50123.1"/>
    <property type="molecule type" value="Genomic_DNA"/>
</dbReference>
<feature type="transmembrane region" description="Helical" evidence="9">
    <location>
        <begin position="207"/>
        <end position="226"/>
    </location>
</feature>
<dbReference type="CDD" id="cd06582">
    <property type="entry name" value="TM_PBP1_LivH_like"/>
    <property type="match status" value="1"/>
</dbReference>
<keyword evidence="2" id="KW-0813">Transport</keyword>
<evidence type="ECO:0000256" key="4">
    <source>
        <dbReference type="ARBA" id="ARBA00022692"/>
    </source>
</evidence>
<evidence type="ECO:0000313" key="11">
    <source>
        <dbReference type="Proteomes" id="UP000061432"/>
    </source>
</evidence>
<evidence type="ECO:0000256" key="2">
    <source>
        <dbReference type="ARBA" id="ARBA00022448"/>
    </source>
</evidence>
<keyword evidence="10" id="KW-0614">Plasmid</keyword>
<keyword evidence="3" id="KW-1003">Cell membrane</keyword>
<keyword evidence="7 9" id="KW-0472">Membrane</keyword>
<feature type="transmembrane region" description="Helical" evidence="9">
    <location>
        <begin position="92"/>
        <end position="112"/>
    </location>
</feature>
<feature type="transmembrane region" description="Helical" evidence="9">
    <location>
        <begin position="183"/>
        <end position="201"/>
    </location>
</feature>
<evidence type="ECO:0000256" key="8">
    <source>
        <dbReference type="ARBA" id="ARBA00037998"/>
    </source>
</evidence>
<dbReference type="KEGG" id="maqu:Maq22A_2p41845"/>
<dbReference type="AlphaFoldDB" id="A0A0C6FP63"/>
<feature type="transmembrane region" description="Helical" evidence="9">
    <location>
        <begin position="233"/>
        <end position="254"/>
    </location>
</feature>
<dbReference type="PANTHER" id="PTHR11795:SF450">
    <property type="entry name" value="ABC TRANSPORTER PERMEASE PROTEIN"/>
    <property type="match status" value="1"/>
</dbReference>
<dbReference type="PATRIC" id="fig|270351.10.peg.7278"/>
<organism evidence="10 11">
    <name type="scientific">Methylobacterium aquaticum</name>
    <dbReference type="NCBI Taxonomy" id="270351"/>
    <lineage>
        <taxon>Bacteria</taxon>
        <taxon>Pseudomonadati</taxon>
        <taxon>Pseudomonadota</taxon>
        <taxon>Alphaproteobacteria</taxon>
        <taxon>Hyphomicrobiales</taxon>
        <taxon>Methylobacteriaceae</taxon>
        <taxon>Methylobacterium</taxon>
    </lineage>
</organism>
<evidence type="ECO:0000256" key="7">
    <source>
        <dbReference type="ARBA" id="ARBA00023136"/>
    </source>
</evidence>
<evidence type="ECO:0000256" key="5">
    <source>
        <dbReference type="ARBA" id="ARBA00022970"/>
    </source>
</evidence>
<keyword evidence="5" id="KW-0029">Amino-acid transport</keyword>
<dbReference type="RefSeq" id="WP_060851190.1">
    <property type="nucleotide sequence ID" value="NZ_AP014706.1"/>
</dbReference>
<dbReference type="GO" id="GO:0005886">
    <property type="term" value="C:plasma membrane"/>
    <property type="evidence" value="ECO:0007669"/>
    <property type="project" value="UniProtKB-SubCell"/>
</dbReference>
<evidence type="ECO:0000313" key="10">
    <source>
        <dbReference type="EMBL" id="BAQ50123.1"/>
    </source>
</evidence>
<name>A0A0C6FP63_9HYPH</name>
<evidence type="ECO:0000256" key="6">
    <source>
        <dbReference type="ARBA" id="ARBA00022989"/>
    </source>
</evidence>
<keyword evidence="6 9" id="KW-1133">Transmembrane helix</keyword>
<feature type="transmembrane region" description="Helical" evidence="9">
    <location>
        <begin position="136"/>
        <end position="154"/>
    </location>
</feature>
<reference evidence="11" key="2">
    <citation type="submission" date="2015-01" db="EMBL/GenBank/DDBJ databases">
        <title>Complete genome sequence of Methylobacterium aquaticum strain 22A.</title>
        <authorList>
            <person name="Tani A."/>
            <person name="Ogura Y."/>
            <person name="Hayashi T."/>
        </authorList>
    </citation>
    <scope>NUCLEOTIDE SEQUENCE [LARGE SCALE GENOMIC DNA]</scope>
    <source>
        <strain evidence="11">MA-22A</strain>
        <plasmid evidence="11">Plasmid pMaq22A_2p DNA</plasmid>
    </source>
</reference>
<feature type="transmembrane region" description="Helical" evidence="9">
    <location>
        <begin position="58"/>
        <end position="80"/>
    </location>
</feature>
<dbReference type="InterPro" id="IPR001851">
    <property type="entry name" value="ABC_transp_permease"/>
</dbReference>
<keyword evidence="4 9" id="KW-0812">Transmembrane</keyword>
<dbReference type="Pfam" id="PF02653">
    <property type="entry name" value="BPD_transp_2"/>
    <property type="match status" value="1"/>
</dbReference>
<dbReference type="PANTHER" id="PTHR11795">
    <property type="entry name" value="BRANCHED-CHAIN AMINO ACID TRANSPORT SYSTEM PERMEASE PROTEIN LIVH"/>
    <property type="match status" value="1"/>
</dbReference>
<protein>
    <submittedName>
        <fullName evidence="10">ABC transporter permease</fullName>
    </submittedName>
</protein>
<dbReference type="GO" id="GO:0006865">
    <property type="term" value="P:amino acid transport"/>
    <property type="evidence" value="ECO:0007669"/>
    <property type="project" value="UniProtKB-KW"/>
</dbReference>
<dbReference type="OrthoDB" id="7252179at2"/>
<accession>A0A0C6FP63</accession>
<evidence type="ECO:0000256" key="3">
    <source>
        <dbReference type="ARBA" id="ARBA00022475"/>
    </source>
</evidence>
<dbReference type="GO" id="GO:0022857">
    <property type="term" value="F:transmembrane transporter activity"/>
    <property type="evidence" value="ECO:0007669"/>
    <property type="project" value="InterPro"/>
</dbReference>